<dbReference type="Pfam" id="PF02056">
    <property type="entry name" value="Glyco_hydro_4"/>
    <property type="match status" value="1"/>
</dbReference>
<evidence type="ECO:0000313" key="9">
    <source>
        <dbReference type="EMBL" id="MFC0179495.1"/>
    </source>
</evidence>
<gene>
    <name evidence="9" type="ORF">ACFFIT_05215</name>
</gene>
<dbReference type="InterPro" id="IPR001088">
    <property type="entry name" value="Glyco_hydro_4"/>
</dbReference>
<organism evidence="9 10">
    <name type="scientific">Thorsellia kenyensis</name>
    <dbReference type="NCBI Taxonomy" id="1549888"/>
    <lineage>
        <taxon>Bacteria</taxon>
        <taxon>Pseudomonadati</taxon>
        <taxon>Pseudomonadota</taxon>
        <taxon>Gammaproteobacteria</taxon>
        <taxon>Enterobacterales</taxon>
        <taxon>Thorselliaceae</taxon>
        <taxon>Thorsellia</taxon>
    </lineage>
</organism>
<dbReference type="InterPro" id="IPR022616">
    <property type="entry name" value="Glyco_hydro_4_C"/>
</dbReference>
<dbReference type="Proteomes" id="UP001589758">
    <property type="component" value="Unassembled WGS sequence"/>
</dbReference>
<name>A0ABV6C949_9GAMM</name>
<dbReference type="PANTHER" id="PTHR32092:SF14">
    <property type="entry name" value="MALTOSE-6'-PHOSPHATE GLUCOSIDASE"/>
    <property type="match status" value="1"/>
</dbReference>
<evidence type="ECO:0000256" key="7">
    <source>
        <dbReference type="RuleBase" id="RU361152"/>
    </source>
</evidence>
<evidence type="ECO:0000256" key="2">
    <source>
        <dbReference type="ARBA" id="ARBA00022723"/>
    </source>
</evidence>
<keyword evidence="10" id="KW-1185">Reference proteome</keyword>
<accession>A0ABV6C949</accession>
<reference evidence="9 10" key="1">
    <citation type="submission" date="2024-09" db="EMBL/GenBank/DDBJ databases">
        <authorList>
            <person name="Sun Q."/>
            <person name="Mori K."/>
        </authorList>
    </citation>
    <scope>NUCLEOTIDE SEQUENCE [LARGE SCALE GENOMIC DNA]</scope>
    <source>
        <strain evidence="9 10">CCM 8545</strain>
    </source>
</reference>
<keyword evidence="2" id="KW-0479">Metal-binding</keyword>
<dbReference type="CDD" id="cd05298">
    <property type="entry name" value="GH4_GlvA_pagL_like"/>
    <property type="match status" value="1"/>
</dbReference>
<comment type="caution">
    <text evidence="9">The sequence shown here is derived from an EMBL/GenBank/DDBJ whole genome shotgun (WGS) entry which is preliminary data.</text>
</comment>
<keyword evidence="3 7" id="KW-0378">Hydrolase</keyword>
<dbReference type="Gene3D" id="3.40.50.720">
    <property type="entry name" value="NAD(P)-binding Rossmann-like Domain"/>
    <property type="match status" value="1"/>
</dbReference>
<dbReference type="RefSeq" id="WP_385876596.1">
    <property type="nucleotide sequence ID" value="NZ_JBHLXE010000052.1"/>
</dbReference>
<dbReference type="SUPFAM" id="SSF51735">
    <property type="entry name" value="NAD(P)-binding Rossmann-fold domains"/>
    <property type="match status" value="1"/>
</dbReference>
<dbReference type="InterPro" id="IPR036291">
    <property type="entry name" value="NAD(P)-bd_dom_sf"/>
</dbReference>
<evidence type="ECO:0000256" key="3">
    <source>
        <dbReference type="ARBA" id="ARBA00022801"/>
    </source>
</evidence>
<comment type="similarity">
    <text evidence="1 7">Belongs to the glycosyl hydrolase 4 family.</text>
</comment>
<keyword evidence="5" id="KW-0464">Manganese</keyword>
<evidence type="ECO:0000256" key="1">
    <source>
        <dbReference type="ARBA" id="ARBA00010141"/>
    </source>
</evidence>
<dbReference type="Pfam" id="PF11975">
    <property type="entry name" value="Glyco_hydro_4C"/>
    <property type="match status" value="1"/>
</dbReference>
<proteinExistence type="inferred from homology"/>
<keyword evidence="4 7" id="KW-0520">NAD</keyword>
<dbReference type="EMBL" id="JBHLXE010000052">
    <property type="protein sequence ID" value="MFC0179495.1"/>
    <property type="molecule type" value="Genomic_DNA"/>
</dbReference>
<evidence type="ECO:0000313" key="10">
    <source>
        <dbReference type="Proteomes" id="UP001589758"/>
    </source>
</evidence>
<comment type="cofactor">
    <cofactor evidence="7">
        <name>NAD(+)</name>
        <dbReference type="ChEBI" id="CHEBI:57540"/>
    </cofactor>
    <text evidence="7">Binds 1 NAD(+) per subunit.</text>
</comment>
<keyword evidence="6 7" id="KW-0326">Glycosidase</keyword>
<dbReference type="PRINTS" id="PR00732">
    <property type="entry name" value="GLHYDRLASE4"/>
</dbReference>
<evidence type="ECO:0000256" key="5">
    <source>
        <dbReference type="ARBA" id="ARBA00023211"/>
    </source>
</evidence>
<dbReference type="Gene3D" id="3.90.110.10">
    <property type="entry name" value="Lactate dehydrogenase/glycoside hydrolase, family 4, C-terminal"/>
    <property type="match status" value="1"/>
</dbReference>
<evidence type="ECO:0000256" key="6">
    <source>
        <dbReference type="ARBA" id="ARBA00023295"/>
    </source>
</evidence>
<sequence length="441" mass="49642">MKRQKLTIVGAGSTYTLGMMNSLIAEKENFPLSEIVFYDIDEQRQALNAKATEVLLREKYPEVTKFTYTTDKKVAFENADFFFIQIRTGGLVAREKDEQIPLKHGCVGQETCGPGGMAYGLRSIGDMITLVNEIRSYTKDAWILNYTNPAAIVAEALNREFPNDKRILNICDMPAAIMVSYAKILGCEIWDLVPEYFGLNHYGWFTAIKNKQGEDLTAQLKATILGEGIKAVDNEIANDPSWQATFDNMRTMLADNPEFLPNTYLQYYLYPEKMVSKEDINNTRARQVINGREKRVFDLANRIIASGTTANENLHADIHGRYMIRVAASLAYNKKDIYLVIVPNNGIISNLQADAMVEVPCAITNDGPKAFAVGTIPTFQKAMIESQLGYEKLVVDAWFEGSRQKLVNALTLNRTVIDVPKAKAIVEDLLIENQRYLPQFK</sequence>
<dbReference type="PANTHER" id="PTHR32092">
    <property type="entry name" value="6-PHOSPHO-BETA-GLUCOSIDASE-RELATED"/>
    <property type="match status" value="1"/>
</dbReference>
<evidence type="ECO:0000256" key="4">
    <source>
        <dbReference type="ARBA" id="ARBA00023027"/>
    </source>
</evidence>
<dbReference type="InterPro" id="IPR015955">
    <property type="entry name" value="Lactate_DH/Glyco_Ohase_4_C"/>
</dbReference>
<evidence type="ECO:0000259" key="8">
    <source>
        <dbReference type="Pfam" id="PF11975"/>
    </source>
</evidence>
<protein>
    <submittedName>
        <fullName evidence="9">6-phospho-alpha-glucosidase</fullName>
    </submittedName>
</protein>
<dbReference type="SUPFAM" id="SSF56327">
    <property type="entry name" value="LDH C-terminal domain-like"/>
    <property type="match status" value="1"/>
</dbReference>
<feature type="domain" description="Glycosyl hydrolase family 4 C-terminal" evidence="8">
    <location>
        <begin position="196"/>
        <end position="416"/>
    </location>
</feature>